<dbReference type="Proteomes" id="UP001432027">
    <property type="component" value="Unassembled WGS sequence"/>
</dbReference>
<dbReference type="GO" id="GO:0005739">
    <property type="term" value="C:mitochondrion"/>
    <property type="evidence" value="ECO:0007669"/>
    <property type="project" value="TreeGrafter"/>
</dbReference>
<dbReference type="GO" id="GO:0036149">
    <property type="term" value="P:phosphatidylinositol acyl-chain remodeling"/>
    <property type="evidence" value="ECO:0007669"/>
    <property type="project" value="TreeGrafter"/>
</dbReference>
<keyword evidence="1" id="KW-0812">Transmembrane</keyword>
<dbReference type="SUPFAM" id="SSF69593">
    <property type="entry name" value="Glycerol-3-phosphate (1)-acyltransferase"/>
    <property type="match status" value="1"/>
</dbReference>
<dbReference type="AlphaFoldDB" id="A0AAV5U3Y9"/>
<evidence type="ECO:0000313" key="3">
    <source>
        <dbReference type="EMBL" id="GMT00975.1"/>
    </source>
</evidence>
<evidence type="ECO:0000256" key="1">
    <source>
        <dbReference type="SAM" id="Phobius"/>
    </source>
</evidence>
<dbReference type="EMBL" id="BTSX01000005">
    <property type="protein sequence ID" value="GMT00975.1"/>
    <property type="molecule type" value="Genomic_DNA"/>
</dbReference>
<evidence type="ECO:0000313" key="4">
    <source>
        <dbReference type="Proteomes" id="UP001432027"/>
    </source>
</evidence>
<feature type="transmembrane region" description="Helical" evidence="1">
    <location>
        <begin position="21"/>
        <end position="45"/>
    </location>
</feature>
<dbReference type="PANTHER" id="PTHR10983">
    <property type="entry name" value="1-ACYLGLYCEROL-3-PHOSPHATE ACYLTRANSFERASE-RELATED"/>
    <property type="match status" value="1"/>
</dbReference>
<feature type="non-terminal residue" evidence="3">
    <location>
        <position position="1"/>
    </location>
</feature>
<organism evidence="3 4">
    <name type="scientific">Pristionchus entomophagus</name>
    <dbReference type="NCBI Taxonomy" id="358040"/>
    <lineage>
        <taxon>Eukaryota</taxon>
        <taxon>Metazoa</taxon>
        <taxon>Ecdysozoa</taxon>
        <taxon>Nematoda</taxon>
        <taxon>Chromadorea</taxon>
        <taxon>Rhabditida</taxon>
        <taxon>Rhabditina</taxon>
        <taxon>Diplogasteromorpha</taxon>
        <taxon>Diplogasteroidea</taxon>
        <taxon>Neodiplogasteridae</taxon>
        <taxon>Pristionchus</taxon>
    </lineage>
</organism>
<proteinExistence type="predicted"/>
<dbReference type="CDD" id="cd07990">
    <property type="entry name" value="LPLAT_LCLAT1-like"/>
    <property type="match status" value="1"/>
</dbReference>
<dbReference type="Pfam" id="PF01553">
    <property type="entry name" value="Acyltransferase"/>
    <property type="match status" value="1"/>
</dbReference>
<dbReference type="SMART" id="SM00563">
    <property type="entry name" value="PlsC"/>
    <property type="match status" value="1"/>
</dbReference>
<dbReference type="PANTHER" id="PTHR10983:SF73">
    <property type="entry name" value="1-ACYL-SN-GLYCEROL-3-PHOSPHATE ACYLTRANSFERASE EPSILON"/>
    <property type="match status" value="1"/>
</dbReference>
<keyword evidence="1" id="KW-1133">Transmembrane helix</keyword>
<sequence>ILRMIISTLVTIHSHRYLVPASLLSLSMVPMGAATIVSGALSWILPRRVWESLDNTLYRGYMRLCLFVFENISGVDLILSGDVYELLTKKDRAIILSNHQSNADWAVAFMLAARHSPSGALESLRFMVKHSIQYVPLFGWYIFQHGYIFVRRAGSFKEEPVRRQLRWLNTLSTPFWLLIFPEGTRMARSTLERSKEFREKKGLTQLERVLSPRAGGLRLCMEELNSLDAIYDLTIAYSQPEPPGMFGFVCCPMNSTVHVDVRRREPSEVGEDTIGYLEKSFQHKENLLSTYSSHKSFFPPEQNRKMETISMSETLPVTSLFVSTLAAPFFSPIAAQLFVRTISMSPLLFAWIKITKCT</sequence>
<reference evidence="3" key="1">
    <citation type="submission" date="2023-10" db="EMBL/GenBank/DDBJ databases">
        <title>Genome assembly of Pristionchus species.</title>
        <authorList>
            <person name="Yoshida K."/>
            <person name="Sommer R.J."/>
        </authorList>
    </citation>
    <scope>NUCLEOTIDE SEQUENCE</scope>
    <source>
        <strain evidence="3">RS0144</strain>
    </source>
</reference>
<dbReference type="InterPro" id="IPR002123">
    <property type="entry name" value="Plipid/glycerol_acylTrfase"/>
</dbReference>
<comment type="caution">
    <text evidence="3">The sequence shown here is derived from an EMBL/GenBank/DDBJ whole genome shotgun (WGS) entry which is preliminary data.</text>
</comment>
<keyword evidence="1" id="KW-0472">Membrane</keyword>
<feature type="domain" description="Phospholipid/glycerol acyltransferase" evidence="2">
    <location>
        <begin position="93"/>
        <end position="218"/>
    </location>
</feature>
<protein>
    <recommendedName>
        <fullName evidence="2">Phospholipid/glycerol acyltransferase domain-containing protein</fullName>
    </recommendedName>
</protein>
<dbReference type="GO" id="GO:0005783">
    <property type="term" value="C:endoplasmic reticulum"/>
    <property type="evidence" value="ECO:0007669"/>
    <property type="project" value="TreeGrafter"/>
</dbReference>
<accession>A0AAV5U3Y9</accession>
<dbReference type="GO" id="GO:0016746">
    <property type="term" value="F:acyltransferase activity"/>
    <property type="evidence" value="ECO:0007669"/>
    <property type="project" value="InterPro"/>
</dbReference>
<keyword evidence="4" id="KW-1185">Reference proteome</keyword>
<name>A0AAV5U3Y9_9BILA</name>
<gene>
    <name evidence="3" type="ORF">PENTCL1PPCAC_23149</name>
</gene>
<evidence type="ECO:0000259" key="2">
    <source>
        <dbReference type="SMART" id="SM00563"/>
    </source>
</evidence>